<evidence type="ECO:0000256" key="6">
    <source>
        <dbReference type="ARBA" id="ARBA00022723"/>
    </source>
</evidence>
<evidence type="ECO:0000256" key="9">
    <source>
        <dbReference type="ARBA" id="ARBA00023004"/>
    </source>
</evidence>
<dbReference type="GO" id="GO:0140571">
    <property type="term" value="F:transmembrane ascorbate ferrireductase activity"/>
    <property type="evidence" value="ECO:0007669"/>
    <property type="project" value="UniProtKB-EC"/>
</dbReference>
<dbReference type="Gene3D" id="1.20.120.1770">
    <property type="match status" value="1"/>
</dbReference>
<feature type="transmembrane region" description="Helical" evidence="12">
    <location>
        <begin position="65"/>
        <end position="88"/>
    </location>
</feature>
<comment type="cofactor">
    <cofactor evidence="1">
        <name>heme b</name>
        <dbReference type="ChEBI" id="CHEBI:60344"/>
    </cofactor>
</comment>
<sequence length="180" mass="20092">LQFMMMIFEGILMFSRESSLVGSWSRPSKVTAHWVCMTTGVVFALLGLTAIMYNKHLNDKPHFKSWHGLLGLITVIFACVEVMGGVCVKYSQKLLKGVRIRLVDLKMYHATAGLMLFMLASATTILGMMSNWYMKNVKGSSFYMSIGCVVLISLIISNQVTQSYLPKTKPSTSTSNDKDK</sequence>
<feature type="transmembrane region" description="Helical" evidence="12">
    <location>
        <begin position="141"/>
        <end position="160"/>
    </location>
</feature>
<protein>
    <recommendedName>
        <fullName evidence="11">ascorbate ferrireductase (transmembrane)</fullName>
        <ecNumber evidence="11">7.2.1.3</ecNumber>
    </recommendedName>
</protein>
<dbReference type="GeneID" id="20231360"/>
<evidence type="ECO:0000256" key="4">
    <source>
        <dbReference type="ARBA" id="ARBA00022617"/>
    </source>
</evidence>
<dbReference type="CDD" id="cd08761">
    <property type="entry name" value="Cyt_b561_CYB561D2_like"/>
    <property type="match status" value="1"/>
</dbReference>
<dbReference type="GO" id="GO:0016020">
    <property type="term" value="C:membrane"/>
    <property type="evidence" value="ECO:0007669"/>
    <property type="project" value="UniProtKB-SubCell"/>
</dbReference>
<evidence type="ECO:0000256" key="3">
    <source>
        <dbReference type="ARBA" id="ARBA00022448"/>
    </source>
</evidence>
<keyword evidence="6" id="KW-0479">Metal-binding</keyword>
<feature type="non-terminal residue" evidence="14">
    <location>
        <position position="1"/>
    </location>
</feature>
<keyword evidence="8 12" id="KW-1133">Transmembrane helix</keyword>
<keyword evidence="4" id="KW-0349">Heme</keyword>
<feature type="transmembrane region" description="Helical" evidence="12">
    <location>
        <begin position="34"/>
        <end position="53"/>
    </location>
</feature>
<evidence type="ECO:0000256" key="10">
    <source>
        <dbReference type="ARBA" id="ARBA00023136"/>
    </source>
</evidence>
<gene>
    <name evidence="14" type="ORF">LOTGIDRAFT_116525</name>
</gene>
<dbReference type="EC" id="7.2.1.3" evidence="11"/>
<keyword evidence="5 12" id="KW-0812">Transmembrane</keyword>
<keyword evidence="10 12" id="KW-0472">Membrane</keyword>
<feature type="transmembrane region" description="Helical" evidence="12">
    <location>
        <begin position="108"/>
        <end position="129"/>
    </location>
</feature>
<dbReference type="OMA" id="LKIMHAF"/>
<dbReference type="GO" id="GO:0140575">
    <property type="term" value="F:transmembrane monodehydroascorbate reductase activity"/>
    <property type="evidence" value="ECO:0007669"/>
    <property type="project" value="InterPro"/>
</dbReference>
<evidence type="ECO:0000256" key="12">
    <source>
        <dbReference type="SAM" id="Phobius"/>
    </source>
</evidence>
<dbReference type="PANTHER" id="PTHR15422:SF45">
    <property type="entry name" value="CYTOCHROME B561 DOMAIN-CONTAINING PROTEIN"/>
    <property type="match status" value="1"/>
</dbReference>
<evidence type="ECO:0000256" key="8">
    <source>
        <dbReference type="ARBA" id="ARBA00022989"/>
    </source>
</evidence>
<dbReference type="PANTHER" id="PTHR15422">
    <property type="entry name" value="OS05G0565100 PROTEIN"/>
    <property type="match status" value="1"/>
</dbReference>
<dbReference type="InterPro" id="IPR006593">
    <property type="entry name" value="Cyt_b561/ferric_Rdtase_TM"/>
</dbReference>
<proteinExistence type="predicted"/>
<dbReference type="Proteomes" id="UP000030746">
    <property type="component" value="Unassembled WGS sequence"/>
</dbReference>
<keyword evidence="7" id="KW-0249">Electron transport</keyword>
<keyword evidence="3" id="KW-0813">Transport</keyword>
<evidence type="ECO:0000313" key="14">
    <source>
        <dbReference type="EMBL" id="ESO95738.1"/>
    </source>
</evidence>
<accession>V3ZW44</accession>
<evidence type="ECO:0000256" key="5">
    <source>
        <dbReference type="ARBA" id="ARBA00022692"/>
    </source>
</evidence>
<feature type="domain" description="Cytochrome b561" evidence="13">
    <location>
        <begin position="1"/>
        <end position="165"/>
    </location>
</feature>
<dbReference type="AlphaFoldDB" id="V3ZW44"/>
<name>V3ZW44_LOTGI</name>
<organism evidence="14 15">
    <name type="scientific">Lottia gigantea</name>
    <name type="common">Giant owl limpet</name>
    <dbReference type="NCBI Taxonomy" id="225164"/>
    <lineage>
        <taxon>Eukaryota</taxon>
        <taxon>Metazoa</taxon>
        <taxon>Spiralia</taxon>
        <taxon>Lophotrochozoa</taxon>
        <taxon>Mollusca</taxon>
        <taxon>Gastropoda</taxon>
        <taxon>Patellogastropoda</taxon>
        <taxon>Lottioidea</taxon>
        <taxon>Lottiidae</taxon>
        <taxon>Lottia</taxon>
    </lineage>
</organism>
<evidence type="ECO:0000256" key="2">
    <source>
        <dbReference type="ARBA" id="ARBA00004141"/>
    </source>
</evidence>
<evidence type="ECO:0000256" key="7">
    <source>
        <dbReference type="ARBA" id="ARBA00022982"/>
    </source>
</evidence>
<dbReference type="InterPro" id="IPR045150">
    <property type="entry name" value="CYB561D1/2"/>
</dbReference>
<reference evidence="14 15" key="1">
    <citation type="journal article" date="2013" name="Nature">
        <title>Insights into bilaterian evolution from three spiralian genomes.</title>
        <authorList>
            <person name="Simakov O."/>
            <person name="Marletaz F."/>
            <person name="Cho S.J."/>
            <person name="Edsinger-Gonzales E."/>
            <person name="Havlak P."/>
            <person name="Hellsten U."/>
            <person name="Kuo D.H."/>
            <person name="Larsson T."/>
            <person name="Lv J."/>
            <person name="Arendt D."/>
            <person name="Savage R."/>
            <person name="Osoegawa K."/>
            <person name="de Jong P."/>
            <person name="Grimwood J."/>
            <person name="Chapman J.A."/>
            <person name="Shapiro H."/>
            <person name="Aerts A."/>
            <person name="Otillar R.P."/>
            <person name="Terry A.Y."/>
            <person name="Boore J.L."/>
            <person name="Grigoriev I.V."/>
            <person name="Lindberg D.R."/>
            <person name="Seaver E.C."/>
            <person name="Weisblat D.A."/>
            <person name="Putnam N.H."/>
            <person name="Rokhsar D.S."/>
        </authorList>
    </citation>
    <scope>NUCLEOTIDE SEQUENCE [LARGE SCALE GENOMIC DNA]</scope>
</reference>
<dbReference type="KEGG" id="lgi:LOTGIDRAFT_116525"/>
<dbReference type="Pfam" id="PF03188">
    <property type="entry name" value="Cytochrom_B561"/>
    <property type="match status" value="1"/>
</dbReference>
<evidence type="ECO:0000256" key="1">
    <source>
        <dbReference type="ARBA" id="ARBA00001970"/>
    </source>
</evidence>
<evidence type="ECO:0000259" key="13">
    <source>
        <dbReference type="PROSITE" id="PS50939"/>
    </source>
</evidence>
<evidence type="ECO:0000313" key="15">
    <source>
        <dbReference type="Proteomes" id="UP000030746"/>
    </source>
</evidence>
<dbReference type="PROSITE" id="PS50939">
    <property type="entry name" value="CYTOCHROME_B561"/>
    <property type="match status" value="1"/>
</dbReference>
<dbReference type="STRING" id="225164.V3ZW44"/>
<dbReference type="HOGENOM" id="CLU_072399_3_1_1"/>
<dbReference type="SMART" id="SM00665">
    <property type="entry name" value="B561"/>
    <property type="match status" value="1"/>
</dbReference>
<dbReference type="OrthoDB" id="432881at2759"/>
<keyword evidence="9" id="KW-0408">Iron</keyword>
<evidence type="ECO:0000256" key="11">
    <source>
        <dbReference type="ARBA" id="ARBA00024225"/>
    </source>
</evidence>
<dbReference type="GO" id="GO:0046872">
    <property type="term" value="F:metal ion binding"/>
    <property type="evidence" value="ECO:0007669"/>
    <property type="project" value="UniProtKB-KW"/>
</dbReference>
<keyword evidence="15" id="KW-1185">Reference proteome</keyword>
<dbReference type="RefSeq" id="XP_009053587.1">
    <property type="nucleotide sequence ID" value="XM_009055339.1"/>
</dbReference>
<comment type="subcellular location">
    <subcellularLocation>
        <location evidence="2">Membrane</location>
        <topology evidence="2">Multi-pass membrane protein</topology>
    </subcellularLocation>
</comment>
<dbReference type="EMBL" id="KB201611">
    <property type="protein sequence ID" value="ESO95738.1"/>
    <property type="molecule type" value="Genomic_DNA"/>
</dbReference>
<dbReference type="CTD" id="20231360"/>